<feature type="coiled-coil region" evidence="6">
    <location>
        <begin position="624"/>
        <end position="651"/>
    </location>
</feature>
<dbReference type="Gene3D" id="3.30.450.40">
    <property type="match status" value="1"/>
</dbReference>
<dbReference type="SUPFAM" id="SSF47384">
    <property type="entry name" value="Homodimeric domain of signal transducing histidine kinase"/>
    <property type="match status" value="1"/>
</dbReference>
<dbReference type="Gene3D" id="3.30.450.20">
    <property type="entry name" value="PAS domain"/>
    <property type="match status" value="7"/>
</dbReference>
<dbReference type="SMART" id="SM00091">
    <property type="entry name" value="PAS"/>
    <property type="match status" value="7"/>
</dbReference>
<protein>
    <recommendedName>
        <fullName evidence="2">histidine kinase</fullName>
        <ecNumber evidence="2">2.7.13.3</ecNumber>
    </recommendedName>
</protein>
<dbReference type="PANTHER" id="PTHR43304">
    <property type="entry name" value="PHYTOCHROME-LIKE PROTEIN CPH1"/>
    <property type="match status" value="1"/>
</dbReference>
<dbReference type="Pfam" id="PF00512">
    <property type="entry name" value="HisKA"/>
    <property type="match status" value="1"/>
</dbReference>
<feature type="domain" description="Histidine kinase" evidence="7">
    <location>
        <begin position="1080"/>
        <end position="1296"/>
    </location>
</feature>
<evidence type="ECO:0000259" key="7">
    <source>
        <dbReference type="PROSITE" id="PS50109"/>
    </source>
</evidence>
<dbReference type="SUPFAM" id="SSF55874">
    <property type="entry name" value="ATPase domain of HSP90 chaperone/DNA topoisomerase II/histidine kinase"/>
    <property type="match status" value="1"/>
</dbReference>
<dbReference type="InterPro" id="IPR000700">
    <property type="entry name" value="PAS-assoc_C"/>
</dbReference>
<dbReference type="SMART" id="SM00387">
    <property type="entry name" value="HATPase_c"/>
    <property type="match status" value="1"/>
</dbReference>
<dbReference type="SMART" id="SM00388">
    <property type="entry name" value="HisKA"/>
    <property type="match status" value="1"/>
</dbReference>
<evidence type="ECO:0000313" key="11">
    <source>
        <dbReference type="Proteomes" id="UP000323300"/>
    </source>
</evidence>
<dbReference type="InterPro" id="IPR001610">
    <property type="entry name" value="PAC"/>
</dbReference>
<dbReference type="Pfam" id="PF08447">
    <property type="entry name" value="PAS_3"/>
    <property type="match status" value="7"/>
</dbReference>
<keyword evidence="4" id="KW-0808">Transferase</keyword>
<dbReference type="InterPro" id="IPR036890">
    <property type="entry name" value="HATPase_C_sf"/>
</dbReference>
<feature type="domain" description="PAC" evidence="9">
    <location>
        <begin position="714"/>
        <end position="766"/>
    </location>
</feature>
<dbReference type="PROSITE" id="PS50113">
    <property type="entry name" value="PAC"/>
    <property type="match status" value="7"/>
</dbReference>
<feature type="domain" description="PAS" evidence="8">
    <location>
        <begin position="7"/>
        <end position="71"/>
    </location>
</feature>
<evidence type="ECO:0000256" key="5">
    <source>
        <dbReference type="ARBA" id="ARBA00022777"/>
    </source>
</evidence>
<evidence type="ECO:0000256" key="4">
    <source>
        <dbReference type="ARBA" id="ARBA00022679"/>
    </source>
</evidence>
<dbReference type="InterPro" id="IPR036097">
    <property type="entry name" value="HisK_dim/P_sf"/>
</dbReference>
<dbReference type="Pfam" id="PF13185">
    <property type="entry name" value="GAF_2"/>
    <property type="match status" value="1"/>
</dbReference>
<feature type="domain" description="PAC" evidence="9">
    <location>
        <begin position="1009"/>
        <end position="1060"/>
    </location>
</feature>
<dbReference type="PRINTS" id="PR00344">
    <property type="entry name" value="BCTRLSENSOR"/>
</dbReference>
<accession>A0A1I4ECY3</accession>
<feature type="domain" description="PAC" evidence="9">
    <location>
        <begin position="326"/>
        <end position="378"/>
    </location>
</feature>
<dbReference type="InterPro" id="IPR003018">
    <property type="entry name" value="GAF"/>
</dbReference>
<evidence type="ECO:0000256" key="3">
    <source>
        <dbReference type="ARBA" id="ARBA00022553"/>
    </source>
</evidence>
<feature type="domain" description="PAC" evidence="9">
    <location>
        <begin position="588"/>
        <end position="640"/>
    </location>
</feature>
<feature type="domain" description="PAS" evidence="8">
    <location>
        <begin position="127"/>
        <end position="197"/>
    </location>
</feature>
<evidence type="ECO:0000256" key="6">
    <source>
        <dbReference type="SAM" id="Coils"/>
    </source>
</evidence>
<dbReference type="InterPro" id="IPR003594">
    <property type="entry name" value="HATPase_dom"/>
</dbReference>
<dbReference type="InterPro" id="IPR052162">
    <property type="entry name" value="Sensor_kinase/Photoreceptor"/>
</dbReference>
<dbReference type="InterPro" id="IPR013655">
    <property type="entry name" value="PAS_fold_3"/>
</dbReference>
<feature type="domain" description="PAC" evidence="9">
    <location>
        <begin position="462"/>
        <end position="514"/>
    </location>
</feature>
<dbReference type="Proteomes" id="UP000323300">
    <property type="component" value="Unassembled WGS sequence"/>
</dbReference>
<keyword evidence="11" id="KW-1185">Reference proteome</keyword>
<dbReference type="SUPFAM" id="SSF55785">
    <property type="entry name" value="PYP-like sensor domain (PAS domain)"/>
    <property type="match status" value="7"/>
</dbReference>
<name>A0A1I4ECY3_9HYPH</name>
<dbReference type="PANTHER" id="PTHR43304:SF1">
    <property type="entry name" value="PAC DOMAIN-CONTAINING PROTEIN"/>
    <property type="match status" value="1"/>
</dbReference>
<dbReference type="FunFam" id="3.30.450.20:FF:000099">
    <property type="entry name" value="Sensory box sensor histidine kinase"/>
    <property type="match status" value="4"/>
</dbReference>
<dbReference type="Pfam" id="PF02518">
    <property type="entry name" value="HATPase_c"/>
    <property type="match status" value="1"/>
</dbReference>
<evidence type="ECO:0000256" key="1">
    <source>
        <dbReference type="ARBA" id="ARBA00000085"/>
    </source>
</evidence>
<reference evidence="10 11" key="1">
    <citation type="submission" date="2016-10" db="EMBL/GenBank/DDBJ databases">
        <authorList>
            <person name="Varghese N."/>
            <person name="Submissions S."/>
        </authorList>
    </citation>
    <scope>NUCLEOTIDE SEQUENCE [LARGE SCALE GENOMIC DNA]</scope>
    <source>
        <strain evidence="10 11">DSM 21822</strain>
    </source>
</reference>
<dbReference type="InterPro" id="IPR004358">
    <property type="entry name" value="Sig_transdc_His_kin-like_C"/>
</dbReference>
<dbReference type="EC" id="2.7.13.3" evidence="2"/>
<keyword evidence="3" id="KW-0597">Phosphoprotein</keyword>
<feature type="domain" description="PAS" evidence="8">
    <location>
        <begin position="253"/>
        <end position="323"/>
    </location>
</feature>
<evidence type="ECO:0000256" key="2">
    <source>
        <dbReference type="ARBA" id="ARBA00012438"/>
    </source>
</evidence>
<dbReference type="InterPro" id="IPR005467">
    <property type="entry name" value="His_kinase_dom"/>
</dbReference>
<evidence type="ECO:0000259" key="8">
    <source>
        <dbReference type="PROSITE" id="PS50112"/>
    </source>
</evidence>
<feature type="domain" description="PAS" evidence="8">
    <location>
        <begin position="515"/>
        <end position="585"/>
    </location>
</feature>
<dbReference type="CDD" id="cd00082">
    <property type="entry name" value="HisKA"/>
    <property type="match status" value="1"/>
</dbReference>
<dbReference type="PROSITE" id="PS50112">
    <property type="entry name" value="PAS"/>
    <property type="match status" value="4"/>
</dbReference>
<gene>
    <name evidence="10" type="ORF">SAMN04488498_12533</name>
</gene>
<dbReference type="RefSeq" id="WP_188130558.1">
    <property type="nucleotide sequence ID" value="NZ_BSPE01000059.1"/>
</dbReference>
<dbReference type="SMART" id="SM00086">
    <property type="entry name" value="PAC"/>
    <property type="match status" value="7"/>
</dbReference>
<dbReference type="SUPFAM" id="SSF55781">
    <property type="entry name" value="GAF domain-like"/>
    <property type="match status" value="1"/>
</dbReference>
<organism evidence="10 11">
    <name type="scientific">Neomesorhizobium albiziae</name>
    <dbReference type="NCBI Taxonomy" id="335020"/>
    <lineage>
        <taxon>Bacteria</taxon>
        <taxon>Pseudomonadati</taxon>
        <taxon>Pseudomonadota</taxon>
        <taxon>Alphaproteobacteria</taxon>
        <taxon>Hyphomicrobiales</taxon>
        <taxon>Phyllobacteriaceae</taxon>
        <taxon>Neomesorhizobium</taxon>
    </lineage>
</organism>
<dbReference type="EMBL" id="FOSL01000025">
    <property type="protein sequence ID" value="SFL03632.1"/>
    <property type="molecule type" value="Genomic_DNA"/>
</dbReference>
<keyword evidence="6" id="KW-0175">Coiled coil</keyword>
<evidence type="ECO:0000259" key="9">
    <source>
        <dbReference type="PROSITE" id="PS50113"/>
    </source>
</evidence>
<dbReference type="PROSITE" id="PS50109">
    <property type="entry name" value="HIS_KIN"/>
    <property type="match status" value="1"/>
</dbReference>
<sequence>MEIDPGRVLDSLPAMVWTARPDGHIDFANRRWSDYTGLSADEAHGWEWQAAVNPQDLPTVLERWRSILASGEPGEMEARVRRFDGQYRWFLVQCNPLHGDAGHIIKWCGVATDVEDSRRAEDTLRARDVEARVVLDNIPTLVSLLTPTGTPELINRQILDYTGKTEEDLERWSGSDLVHPDDRPHAVESFKKGINSGDPFDIVYRMRRFDGAYRWFEARHRPLKDADGRVVRWCVSVNDIDERKRAEEALRESERYAKSIVDSIPGMIAAFTPDGELEFVNRQVIEFFGKTFEELKRWETSDMTHPEDLSRAVEYFTQSIASGEPFEDEVRARRFDGVYRWFQSRGFPLRDANGRIVRWYNLLIDIDERKRAEEALTARERNLNEIINTIPVLAWSARPDGSAEFFNQHYLHYVGASIGQSKDWLPATALSEYWDLTAAVHPADVDGLTAAWEAILASGQSGEAEARLRRFDGIYRWFLVRANPLRDEAGNIIKWYGVSIDIDDRKRAEEALRESERNFKLIINTIPGLVWSARPDGSAEFFNQHYLDYVGLSADQAQGWGWAVTVHPDDLGGLTATWQAIMASGKPGEAEARLRHLDGAYRWLLFRASPLRDASGNIVKWYGVNTDIDDRKRAEEALRESERNLKVMIDTIPALVWAASPESTTEFVSHHYLDYLGLPPERPQDWRWANYVHPDDLAGLTSWWRAGLASGKPGEAEARVRRSDGEYRWLLLRVNPLRDEHGNIVKWYGVDTDIDDRKRAETDLAREKHLLEMIASGSPLRDVLGALCEMVEEAGPGCYCDVHPIDWSGPSIEYSVAPSLPASYTDPIAGLSLNGDALPCAIAVRQKVQVVAEDMDTDPRWRHSSVRTHVLEHGLRSVWSTPIYAKDGRVLGTLCLYQRQPASPSPQHQSLIAHAAHLASIAIERSRTEAALRRSETMLAEGQQLSSTGSFSWRVDTDEVAFSEELCRIFEFDSNAVVTLEQVLARVHPEDVPLLSEQMARVRAGHGYLGYEIRLRMPDDRVKYLRTFGRVVRHQDGRVECLAAVQDVTERRVADEALNKARSELAHVARVTSLGALTASIAHEVNQPLSGIITNASTCLRMLAANPPNIDVAQETARRTIRDGNRAADVIARLRALFSKRTPRIEPIDLNEAAREVIALFWGDLQRSRVVLHTELADGLPLVGGDRIQLQQVIINLLRNGADAMSGVNNRPRRLLISTDLDEDHQIRLSIQDTGIGFGPDGIERLFEAFYTTKNDGMGIGLSVSRSIIEQHHGRLWAVANDGSGATFSFSIPEYIREENPLHETGILGELVESKSENSAGIS</sequence>
<feature type="domain" description="PAC" evidence="9">
    <location>
        <begin position="200"/>
        <end position="252"/>
    </location>
</feature>
<evidence type="ECO:0000313" key="10">
    <source>
        <dbReference type="EMBL" id="SFL03632.1"/>
    </source>
</evidence>
<dbReference type="InterPro" id="IPR003661">
    <property type="entry name" value="HisK_dim/P_dom"/>
</dbReference>
<keyword evidence="5" id="KW-0418">Kinase</keyword>
<dbReference type="CDD" id="cd00130">
    <property type="entry name" value="PAS"/>
    <property type="match status" value="7"/>
</dbReference>
<proteinExistence type="predicted"/>
<feature type="domain" description="PAC" evidence="9">
    <location>
        <begin position="74"/>
        <end position="126"/>
    </location>
</feature>
<dbReference type="InterPro" id="IPR035965">
    <property type="entry name" value="PAS-like_dom_sf"/>
</dbReference>
<comment type="catalytic activity">
    <reaction evidence="1">
        <text>ATP + protein L-histidine = ADP + protein N-phospho-L-histidine.</text>
        <dbReference type="EC" id="2.7.13.3"/>
    </reaction>
</comment>
<dbReference type="Gene3D" id="1.10.287.130">
    <property type="match status" value="1"/>
</dbReference>
<dbReference type="NCBIfam" id="TIGR00229">
    <property type="entry name" value="sensory_box"/>
    <property type="match status" value="6"/>
</dbReference>
<dbReference type="InterPro" id="IPR029016">
    <property type="entry name" value="GAF-like_dom_sf"/>
</dbReference>
<dbReference type="SMART" id="SM00065">
    <property type="entry name" value="GAF"/>
    <property type="match status" value="1"/>
</dbReference>
<dbReference type="Gene3D" id="3.30.565.10">
    <property type="entry name" value="Histidine kinase-like ATPase, C-terminal domain"/>
    <property type="match status" value="1"/>
</dbReference>
<dbReference type="InterPro" id="IPR000014">
    <property type="entry name" value="PAS"/>
</dbReference>
<dbReference type="GO" id="GO:0000155">
    <property type="term" value="F:phosphorelay sensor kinase activity"/>
    <property type="evidence" value="ECO:0007669"/>
    <property type="project" value="InterPro"/>
</dbReference>